<dbReference type="Pfam" id="PF00629">
    <property type="entry name" value="MAM"/>
    <property type="match status" value="3"/>
</dbReference>
<evidence type="ECO:0000313" key="3">
    <source>
        <dbReference type="Proteomes" id="UP001249851"/>
    </source>
</evidence>
<proteinExistence type="predicted"/>
<reference evidence="2" key="2">
    <citation type="journal article" date="2023" name="Science">
        <title>Genomic signatures of disease resistance in endangered staghorn corals.</title>
        <authorList>
            <person name="Vollmer S.V."/>
            <person name="Selwyn J.D."/>
            <person name="Despard B.A."/>
            <person name="Roesel C.L."/>
        </authorList>
    </citation>
    <scope>NUCLEOTIDE SEQUENCE</scope>
    <source>
        <strain evidence="2">K2</strain>
    </source>
</reference>
<organism evidence="2 3">
    <name type="scientific">Acropora cervicornis</name>
    <name type="common">Staghorn coral</name>
    <dbReference type="NCBI Taxonomy" id="6130"/>
    <lineage>
        <taxon>Eukaryota</taxon>
        <taxon>Metazoa</taxon>
        <taxon>Cnidaria</taxon>
        <taxon>Anthozoa</taxon>
        <taxon>Hexacorallia</taxon>
        <taxon>Scleractinia</taxon>
        <taxon>Astrocoeniina</taxon>
        <taxon>Acroporidae</taxon>
        <taxon>Acropora</taxon>
    </lineage>
</organism>
<evidence type="ECO:0000259" key="1">
    <source>
        <dbReference type="PROSITE" id="PS50060"/>
    </source>
</evidence>
<feature type="domain" description="MAM" evidence="1">
    <location>
        <begin position="391"/>
        <end position="549"/>
    </location>
</feature>
<keyword evidence="3" id="KW-1185">Reference proteome</keyword>
<dbReference type="SMART" id="SM00137">
    <property type="entry name" value="MAM"/>
    <property type="match status" value="3"/>
</dbReference>
<reference evidence="2" key="1">
    <citation type="journal article" date="2023" name="G3 (Bethesda)">
        <title>Whole genome assembly and annotation of the endangered Caribbean coral Acropora cervicornis.</title>
        <authorList>
            <person name="Selwyn J.D."/>
            <person name="Vollmer S.V."/>
        </authorList>
    </citation>
    <scope>NUCLEOTIDE SEQUENCE</scope>
    <source>
        <strain evidence="2">K2</strain>
    </source>
</reference>
<name>A0AAD9R7V5_ACRCE</name>
<dbReference type="SUPFAM" id="SSF49899">
    <property type="entry name" value="Concanavalin A-like lectins/glucanases"/>
    <property type="match status" value="3"/>
</dbReference>
<protein>
    <submittedName>
        <fullName evidence="2">MAM and LDL-receptor class A domain-containing protein 1</fullName>
    </submittedName>
</protein>
<dbReference type="CDD" id="cd06263">
    <property type="entry name" value="MAM"/>
    <property type="match status" value="3"/>
</dbReference>
<accession>A0AAD9R7V5</accession>
<evidence type="ECO:0000313" key="2">
    <source>
        <dbReference type="EMBL" id="KAK2574478.1"/>
    </source>
</evidence>
<dbReference type="GO" id="GO:0016020">
    <property type="term" value="C:membrane"/>
    <property type="evidence" value="ECO:0007669"/>
    <property type="project" value="InterPro"/>
</dbReference>
<dbReference type="PROSITE" id="PS50060">
    <property type="entry name" value="MAM_2"/>
    <property type="match status" value="3"/>
</dbReference>
<sequence length="557" mass="61878">MEGVIGSSYQSDIAVDDIYLSKGTCCQLKHRAFDIASVGNCSFDQGLCQWRNDQNDDFDWQLIEGATPSDETGPTAGYKGVGQYLYVEASEPRCARDRAVLVSGILKGLQCMSFMYHMRGKDTGSLAVYRFGDGVMKSRLWHRRGEQGDMWHEARITLPCNSDSYQLQIEAVIGVWRSDIAIDNIVFTKGACPAYAPTPPPATTRMTTTKPTISPHLLTENSCSFAGHFCSWKNDNKDDFDWLLKKGATTTRETGPSSDADGDGGYIYLEASLHISGQKARLVSGPMAGAQCMSFKYHMMGRGIGSLKINQMNEGTLLAKMVWSRVADQGDDWMETRFNLFGTIYTLSIEGERGPSFAGDIAVDSIKFTPGRCTTKGAREEIQATSKLALGICSFDYGFCRWRNEKNDDQFDWSIRQGETPSKGTGPQAGFGGSGKYAFIEASSPRRNGDKAILYIYGTGGSRCLTFAYHMWGETIGSLAVYQQELGRGLLPLTLWFRNSRQSDRWRQAQVDIKGYPHYKLTIEAIRGKNYRGDIAIDELGFTEGVCGQTNKRKRRL</sequence>
<feature type="domain" description="MAM" evidence="1">
    <location>
        <begin position="39"/>
        <end position="194"/>
    </location>
</feature>
<dbReference type="InterPro" id="IPR013320">
    <property type="entry name" value="ConA-like_dom_sf"/>
</dbReference>
<dbReference type="PANTHER" id="PTHR23282">
    <property type="entry name" value="APICAL ENDOSOMAL GLYCOPROTEIN PRECURSOR"/>
    <property type="match status" value="1"/>
</dbReference>
<feature type="domain" description="MAM" evidence="1">
    <location>
        <begin position="221"/>
        <end position="375"/>
    </location>
</feature>
<dbReference type="InterPro" id="IPR051560">
    <property type="entry name" value="MAM_domain-containing"/>
</dbReference>
<gene>
    <name evidence="2" type="ORF">P5673_000650</name>
</gene>
<comment type="caution">
    <text evidence="2">The sequence shown here is derived from an EMBL/GenBank/DDBJ whole genome shotgun (WGS) entry which is preliminary data.</text>
</comment>
<dbReference type="Gene3D" id="2.60.120.200">
    <property type="match status" value="3"/>
</dbReference>
<dbReference type="InterPro" id="IPR000998">
    <property type="entry name" value="MAM_dom"/>
</dbReference>
<dbReference type="Proteomes" id="UP001249851">
    <property type="component" value="Unassembled WGS sequence"/>
</dbReference>
<dbReference type="PANTHER" id="PTHR23282:SF142">
    <property type="entry name" value="MAM DOMAIN-CONTAINING PROTEIN"/>
    <property type="match status" value="1"/>
</dbReference>
<dbReference type="AlphaFoldDB" id="A0AAD9R7V5"/>
<dbReference type="EMBL" id="JARQWQ010000001">
    <property type="protein sequence ID" value="KAK2574478.1"/>
    <property type="molecule type" value="Genomic_DNA"/>
</dbReference>